<gene>
    <name evidence="2" type="ORF">LJ656_13185</name>
</gene>
<feature type="transmembrane region" description="Helical" evidence="1">
    <location>
        <begin position="74"/>
        <end position="94"/>
    </location>
</feature>
<dbReference type="EMBL" id="JAJITD010000006">
    <property type="protein sequence ID" value="MCC8393546.1"/>
    <property type="molecule type" value="Genomic_DNA"/>
</dbReference>
<comment type="caution">
    <text evidence="2">The sequence shown here is derived from an EMBL/GenBank/DDBJ whole genome shotgun (WGS) entry which is preliminary data.</text>
</comment>
<keyword evidence="1" id="KW-1133">Transmembrane helix</keyword>
<feature type="transmembrane region" description="Helical" evidence="1">
    <location>
        <begin position="106"/>
        <end position="123"/>
    </location>
</feature>
<reference evidence="2 3" key="1">
    <citation type="submission" date="2021-11" db="EMBL/GenBank/DDBJ databases">
        <authorList>
            <person name="Oh E.-T."/>
            <person name="Kim S.-B."/>
        </authorList>
    </citation>
    <scope>NUCLEOTIDE SEQUENCE [LARGE SCALE GENOMIC DNA]</scope>
    <source>
        <strain evidence="2 3">MMS20-SJTR3</strain>
    </source>
</reference>
<feature type="transmembrane region" description="Helical" evidence="1">
    <location>
        <begin position="50"/>
        <end position="68"/>
    </location>
</feature>
<evidence type="ECO:0000313" key="2">
    <source>
        <dbReference type="EMBL" id="MCC8393546.1"/>
    </source>
</evidence>
<organism evidence="2 3">
    <name type="scientific">Paraburkholderia sejongensis</name>
    <dbReference type="NCBI Taxonomy" id="2886946"/>
    <lineage>
        <taxon>Bacteria</taxon>
        <taxon>Pseudomonadati</taxon>
        <taxon>Pseudomonadota</taxon>
        <taxon>Betaproteobacteria</taxon>
        <taxon>Burkholderiales</taxon>
        <taxon>Burkholderiaceae</taxon>
        <taxon>Paraburkholderia</taxon>
    </lineage>
</organism>
<dbReference type="Proteomes" id="UP001431019">
    <property type="component" value="Unassembled WGS sequence"/>
</dbReference>
<dbReference type="PANTHER" id="PTHR34989:SF1">
    <property type="entry name" value="PROTEIN HDED"/>
    <property type="match status" value="1"/>
</dbReference>
<proteinExistence type="predicted"/>
<evidence type="ECO:0000313" key="3">
    <source>
        <dbReference type="Proteomes" id="UP001431019"/>
    </source>
</evidence>
<dbReference type="InterPro" id="IPR052712">
    <property type="entry name" value="Acid_resist_chaperone_HdeD"/>
</dbReference>
<accession>A0ABS8JUG5</accession>
<evidence type="ECO:0000256" key="1">
    <source>
        <dbReference type="SAM" id="Phobius"/>
    </source>
</evidence>
<keyword evidence="1" id="KW-0812">Transmembrane</keyword>
<keyword evidence="3" id="KW-1185">Reference proteome</keyword>
<sequence length="161" mass="17203">MIAGVFCVLAPFIPHIDGPPFIGRILIFCGFVHAYRLFSARGAAARLKGAAPVVIALLIGTLILLNDGPHARSLAVMLMIFFVLDGYFKIVASVGGAPVIRNGIPIFRAGLSFFFAIFLAATFPATPIWLLEVFLGVDLISMGVTLFPRVSAARRELDASA</sequence>
<dbReference type="RefSeq" id="WP_230509855.1">
    <property type="nucleotide sequence ID" value="NZ_JAJITD010000006.1"/>
</dbReference>
<protein>
    <submittedName>
        <fullName evidence="2">Uncharacterized protein</fullName>
    </submittedName>
</protein>
<name>A0ABS8JUG5_9BURK</name>
<keyword evidence="1" id="KW-0472">Membrane</keyword>
<feature type="transmembrane region" description="Helical" evidence="1">
    <location>
        <begin position="21"/>
        <end position="38"/>
    </location>
</feature>
<dbReference type="PANTHER" id="PTHR34989">
    <property type="entry name" value="PROTEIN HDED"/>
    <property type="match status" value="1"/>
</dbReference>